<feature type="compositionally biased region" description="Basic residues" evidence="1">
    <location>
        <begin position="83"/>
        <end position="92"/>
    </location>
</feature>
<protein>
    <submittedName>
        <fullName evidence="2">Uncharacterized protein</fullName>
    </submittedName>
</protein>
<reference evidence="2 3" key="1">
    <citation type="journal article" date="2024" name="G3 (Bethesda)">
        <title>Genome assembly of Hibiscus sabdariffa L. provides insights into metabolisms of medicinal natural products.</title>
        <authorList>
            <person name="Kim T."/>
        </authorList>
    </citation>
    <scope>NUCLEOTIDE SEQUENCE [LARGE SCALE GENOMIC DNA]</scope>
    <source>
        <strain evidence="2">TK-2024</strain>
        <tissue evidence="2">Old leaves</tissue>
    </source>
</reference>
<evidence type="ECO:0000256" key="1">
    <source>
        <dbReference type="SAM" id="MobiDB-lite"/>
    </source>
</evidence>
<keyword evidence="3" id="KW-1185">Reference proteome</keyword>
<feature type="compositionally biased region" description="Basic and acidic residues" evidence="1">
    <location>
        <begin position="37"/>
        <end position="47"/>
    </location>
</feature>
<feature type="region of interest" description="Disordered" evidence="1">
    <location>
        <begin position="1"/>
        <end position="98"/>
    </location>
</feature>
<evidence type="ECO:0000313" key="2">
    <source>
        <dbReference type="EMBL" id="KAK8515194.1"/>
    </source>
</evidence>
<feature type="compositionally biased region" description="Low complexity" evidence="1">
    <location>
        <begin position="63"/>
        <end position="82"/>
    </location>
</feature>
<name>A0ABR2C720_9ROSI</name>
<comment type="caution">
    <text evidence="2">The sequence shown here is derived from an EMBL/GenBank/DDBJ whole genome shotgun (WGS) entry which is preliminary data.</text>
</comment>
<sequence length="98" mass="10366">MSKSIHAARQGHEGKATHPAVEQPPHEQPSRVMRAKPRYEVQTKETARTQGAGTPRPSKAKIAGRGAPSATASSPRTPPSARSGHKMSRNKANRGAGP</sequence>
<proteinExistence type="predicted"/>
<evidence type="ECO:0000313" key="3">
    <source>
        <dbReference type="Proteomes" id="UP001472677"/>
    </source>
</evidence>
<accession>A0ABR2C720</accession>
<dbReference type="EMBL" id="JBBPBM010000064">
    <property type="protein sequence ID" value="KAK8515194.1"/>
    <property type="molecule type" value="Genomic_DNA"/>
</dbReference>
<gene>
    <name evidence="2" type="ORF">V6N12_019242</name>
</gene>
<organism evidence="2 3">
    <name type="scientific">Hibiscus sabdariffa</name>
    <name type="common">roselle</name>
    <dbReference type="NCBI Taxonomy" id="183260"/>
    <lineage>
        <taxon>Eukaryota</taxon>
        <taxon>Viridiplantae</taxon>
        <taxon>Streptophyta</taxon>
        <taxon>Embryophyta</taxon>
        <taxon>Tracheophyta</taxon>
        <taxon>Spermatophyta</taxon>
        <taxon>Magnoliopsida</taxon>
        <taxon>eudicotyledons</taxon>
        <taxon>Gunneridae</taxon>
        <taxon>Pentapetalae</taxon>
        <taxon>rosids</taxon>
        <taxon>malvids</taxon>
        <taxon>Malvales</taxon>
        <taxon>Malvaceae</taxon>
        <taxon>Malvoideae</taxon>
        <taxon>Hibiscus</taxon>
    </lineage>
</organism>
<dbReference type="Proteomes" id="UP001472677">
    <property type="component" value="Unassembled WGS sequence"/>
</dbReference>